<protein>
    <submittedName>
        <fullName evidence="1">Uncharacterized protein</fullName>
    </submittedName>
</protein>
<comment type="caution">
    <text evidence="1">The sequence shown here is derived from an EMBL/GenBank/DDBJ whole genome shotgun (WGS) entry which is preliminary data.</text>
</comment>
<evidence type="ECO:0000313" key="1">
    <source>
        <dbReference type="EMBL" id="KKN18284.1"/>
    </source>
</evidence>
<accession>A0A0F9NK72</accession>
<dbReference type="EMBL" id="LAZR01003442">
    <property type="protein sequence ID" value="KKN18284.1"/>
    <property type="molecule type" value="Genomic_DNA"/>
</dbReference>
<sequence length="40" mass="5058">MLNHQDSNNEDYKDYNLIFNYEITKRTPRKKEKEKKKYSF</sequence>
<dbReference type="AlphaFoldDB" id="A0A0F9NK72"/>
<gene>
    <name evidence="1" type="ORF">LCGC14_0957270</name>
</gene>
<organism evidence="1">
    <name type="scientific">marine sediment metagenome</name>
    <dbReference type="NCBI Taxonomy" id="412755"/>
    <lineage>
        <taxon>unclassified sequences</taxon>
        <taxon>metagenomes</taxon>
        <taxon>ecological metagenomes</taxon>
    </lineage>
</organism>
<name>A0A0F9NK72_9ZZZZ</name>
<proteinExistence type="predicted"/>
<reference evidence="1" key="1">
    <citation type="journal article" date="2015" name="Nature">
        <title>Complex archaea that bridge the gap between prokaryotes and eukaryotes.</title>
        <authorList>
            <person name="Spang A."/>
            <person name="Saw J.H."/>
            <person name="Jorgensen S.L."/>
            <person name="Zaremba-Niedzwiedzka K."/>
            <person name="Martijn J."/>
            <person name="Lind A.E."/>
            <person name="van Eijk R."/>
            <person name="Schleper C."/>
            <person name="Guy L."/>
            <person name="Ettema T.J."/>
        </authorList>
    </citation>
    <scope>NUCLEOTIDE SEQUENCE</scope>
</reference>